<evidence type="ECO:0000313" key="9">
    <source>
        <dbReference type="EMBL" id="NJQ15042.1"/>
    </source>
</evidence>
<dbReference type="SMART" id="SM00382">
    <property type="entry name" value="AAA"/>
    <property type="match status" value="1"/>
</dbReference>
<organism evidence="9 10">
    <name type="scientific">Streptomyces bohaiensis</name>
    <dbReference type="NCBI Taxonomy" id="1431344"/>
    <lineage>
        <taxon>Bacteria</taxon>
        <taxon>Bacillati</taxon>
        <taxon>Actinomycetota</taxon>
        <taxon>Actinomycetes</taxon>
        <taxon>Kitasatosporales</taxon>
        <taxon>Streptomycetaceae</taxon>
        <taxon>Streptomyces</taxon>
    </lineage>
</organism>
<comment type="similarity">
    <text evidence="2">Belongs to the ABC transporter superfamily.</text>
</comment>
<dbReference type="PANTHER" id="PTHR42711">
    <property type="entry name" value="ABC TRANSPORTER ATP-BINDING PROTEIN"/>
    <property type="match status" value="1"/>
</dbReference>
<dbReference type="PROSITE" id="PS00211">
    <property type="entry name" value="ABC_TRANSPORTER_1"/>
    <property type="match status" value="1"/>
</dbReference>
<keyword evidence="4" id="KW-0547">Nucleotide-binding</keyword>
<evidence type="ECO:0000256" key="1">
    <source>
        <dbReference type="ARBA" id="ARBA00004202"/>
    </source>
</evidence>
<dbReference type="InterPro" id="IPR027417">
    <property type="entry name" value="P-loop_NTPase"/>
</dbReference>
<dbReference type="PROSITE" id="PS50893">
    <property type="entry name" value="ABC_TRANSPORTER_2"/>
    <property type="match status" value="1"/>
</dbReference>
<evidence type="ECO:0000256" key="5">
    <source>
        <dbReference type="ARBA" id="ARBA00022840"/>
    </source>
</evidence>
<evidence type="ECO:0000256" key="6">
    <source>
        <dbReference type="ARBA" id="ARBA00023251"/>
    </source>
</evidence>
<dbReference type="InterPro" id="IPR050763">
    <property type="entry name" value="ABC_transporter_ATP-binding"/>
</dbReference>
<dbReference type="PANTHER" id="PTHR42711:SF5">
    <property type="entry name" value="ABC TRANSPORTER ATP-BINDING PROTEIN NATA"/>
    <property type="match status" value="1"/>
</dbReference>
<sequence length="335" mass="35791">MTARGLVKVYPKRDRPAVDGVSFAVPRGEVFGLLGPNGAGKTTTIGVLTTRVVPTRGEARVGGVDLMRDGAQARRVLGVVSQHNNLDRGLSVHQNLVMHGLYHGLPRRERRRRADALLEEMGLADRAGDRVDHLSGGQQQRVKIARSLLHEPSVLFVDEPSTGLDPQSRLFVYDKLTELHERGVTVVITTHDMEEAARLCDRVGIMDRGRLIALDTPAALTASLPEGTHLDLAVDVGTVGARQLAKALAECPGVESVEQVEPASGGRTGTGTAGGSEEDDGAPTRFRLRTEADPTPVLAAVLQVIGGLGCEVRDVGVRRPSLEDVFIGLTGRGIR</sequence>
<dbReference type="GO" id="GO:0005524">
    <property type="term" value="F:ATP binding"/>
    <property type="evidence" value="ECO:0007669"/>
    <property type="project" value="UniProtKB-KW"/>
</dbReference>
<keyword evidence="10" id="KW-1185">Reference proteome</keyword>
<comment type="subcellular location">
    <subcellularLocation>
        <location evidence="1">Cell membrane</location>
        <topology evidence="1">Peripheral membrane protein</topology>
    </subcellularLocation>
</comment>
<dbReference type="Proteomes" id="UP000727056">
    <property type="component" value="Unassembled WGS sequence"/>
</dbReference>
<protein>
    <submittedName>
        <fullName evidence="9">ABC transporter ATP-binding protein</fullName>
    </submittedName>
</protein>
<dbReference type="SUPFAM" id="SSF52540">
    <property type="entry name" value="P-loop containing nucleoside triphosphate hydrolases"/>
    <property type="match status" value="1"/>
</dbReference>
<comment type="caution">
    <text evidence="9">The sequence shown here is derived from an EMBL/GenBank/DDBJ whole genome shotgun (WGS) entry which is preliminary data.</text>
</comment>
<evidence type="ECO:0000313" key="10">
    <source>
        <dbReference type="Proteomes" id="UP000727056"/>
    </source>
</evidence>
<keyword evidence="6" id="KW-0046">Antibiotic resistance</keyword>
<dbReference type="Pfam" id="PF00005">
    <property type="entry name" value="ABC_tran"/>
    <property type="match status" value="1"/>
</dbReference>
<keyword evidence="5 9" id="KW-0067">ATP-binding</keyword>
<name>A0ABX1CCB7_9ACTN</name>
<evidence type="ECO:0000256" key="7">
    <source>
        <dbReference type="SAM" id="MobiDB-lite"/>
    </source>
</evidence>
<dbReference type="InterPro" id="IPR003593">
    <property type="entry name" value="AAA+_ATPase"/>
</dbReference>
<evidence type="ECO:0000256" key="3">
    <source>
        <dbReference type="ARBA" id="ARBA00022448"/>
    </source>
</evidence>
<proteinExistence type="inferred from homology"/>
<keyword evidence="3" id="KW-0813">Transport</keyword>
<feature type="domain" description="ABC transporter" evidence="8">
    <location>
        <begin position="1"/>
        <end position="233"/>
    </location>
</feature>
<gene>
    <name evidence="9" type="ORF">HCN52_08795</name>
</gene>
<accession>A0ABX1CCB7</accession>
<feature type="region of interest" description="Disordered" evidence="7">
    <location>
        <begin position="256"/>
        <end position="283"/>
    </location>
</feature>
<evidence type="ECO:0000256" key="4">
    <source>
        <dbReference type="ARBA" id="ARBA00022741"/>
    </source>
</evidence>
<evidence type="ECO:0000256" key="2">
    <source>
        <dbReference type="ARBA" id="ARBA00005417"/>
    </source>
</evidence>
<dbReference type="InterPro" id="IPR017871">
    <property type="entry name" value="ABC_transporter-like_CS"/>
</dbReference>
<dbReference type="InterPro" id="IPR003439">
    <property type="entry name" value="ABC_transporter-like_ATP-bd"/>
</dbReference>
<dbReference type="EMBL" id="JAAVJC010000050">
    <property type="protein sequence ID" value="NJQ15042.1"/>
    <property type="molecule type" value="Genomic_DNA"/>
</dbReference>
<reference evidence="9 10" key="1">
    <citation type="submission" date="2020-03" db="EMBL/GenBank/DDBJ databases">
        <title>Draft genome of Streptomyces sp. ventii, isolated from the Axial Seamount in the Pacific Ocean, and resequencing of the two type strains Streptomyces lonarensis strain NCL 716 and Streptomyces bohaiensis strain 11A07.</title>
        <authorList>
            <person name="Loughran R.M."/>
            <person name="Pfannmuller K.M."/>
            <person name="Wasson B.J."/>
            <person name="Deadmond M.C."/>
            <person name="Paddock B.E."/>
            <person name="Koyack M.J."/>
            <person name="Gallegos D.A."/>
            <person name="Mitchell E.A."/>
            <person name="Ushijima B."/>
            <person name="Saw J.H."/>
            <person name="Mcphail K.L."/>
            <person name="Videau P."/>
        </authorList>
    </citation>
    <scope>NUCLEOTIDE SEQUENCE [LARGE SCALE GENOMIC DNA]</scope>
    <source>
        <strain evidence="9 10">11A07</strain>
    </source>
</reference>
<dbReference type="Gene3D" id="3.40.50.300">
    <property type="entry name" value="P-loop containing nucleotide triphosphate hydrolases"/>
    <property type="match status" value="1"/>
</dbReference>
<evidence type="ECO:0000259" key="8">
    <source>
        <dbReference type="PROSITE" id="PS50893"/>
    </source>
</evidence>